<reference evidence="1" key="1">
    <citation type="submission" date="2015-01" db="EMBL/GenBank/DDBJ databases">
        <title>Transcriptome Assembly of Fopius arisanus.</title>
        <authorList>
            <person name="Geib S."/>
        </authorList>
    </citation>
    <scope>NUCLEOTIDE SEQUENCE</scope>
</reference>
<dbReference type="AlphaFoldDB" id="A0A0C9QI36"/>
<dbReference type="EMBL" id="GBYB01000222">
    <property type="protein sequence ID" value="JAG69989.1"/>
    <property type="molecule type" value="Transcribed_RNA"/>
</dbReference>
<organism evidence="1">
    <name type="scientific">Fopius arisanus</name>
    <dbReference type="NCBI Taxonomy" id="64838"/>
    <lineage>
        <taxon>Eukaryota</taxon>
        <taxon>Metazoa</taxon>
        <taxon>Ecdysozoa</taxon>
        <taxon>Arthropoda</taxon>
        <taxon>Hexapoda</taxon>
        <taxon>Insecta</taxon>
        <taxon>Pterygota</taxon>
        <taxon>Neoptera</taxon>
        <taxon>Endopterygota</taxon>
        <taxon>Hymenoptera</taxon>
        <taxon>Apocrita</taxon>
        <taxon>Ichneumonoidea</taxon>
        <taxon>Braconidae</taxon>
        <taxon>Opiinae</taxon>
        <taxon>Fopius</taxon>
    </lineage>
</organism>
<evidence type="ECO:0000313" key="1">
    <source>
        <dbReference type="EMBL" id="JAG69989.1"/>
    </source>
</evidence>
<gene>
    <name evidence="1" type="primary">Os07g0563300</name>
    <name evidence="1" type="ORF">g.41773</name>
</gene>
<proteinExistence type="predicted"/>
<accession>A0A0C9QI36</accession>
<protein>
    <submittedName>
        <fullName evidence="1">Os07g0563300 protein</fullName>
    </submittedName>
</protein>
<name>A0A0C9QI36_9HYME</name>
<sequence>MMLIGWPGQCQKKKSTKCFVESRIGGWGVFRFYSCSLNPHTSATVPQFQPKMRVKKYERRLQDEIPCSTSALMLMVLSRSSSFSYIIPRDDFLSSFRLGLTLTSRRLARSMPAPLIPPTPTPALVIMFLQFNPTSPLPKKKKIGRFSVSRRPKIASRSCTLQTSTLFPYLQLHFSTKSRRPLFLH</sequence>